<evidence type="ECO:0000256" key="2">
    <source>
        <dbReference type="RuleBase" id="RU004447"/>
    </source>
</evidence>
<dbReference type="GO" id="GO:0006508">
    <property type="term" value="P:proteolysis"/>
    <property type="evidence" value="ECO:0007669"/>
    <property type="project" value="InterPro"/>
</dbReference>
<organism evidence="5 6">
    <name type="scientific">Candidatus Liptonbacteria bacterium RIFCSPLOWO2_01_FULL_45_15</name>
    <dbReference type="NCBI Taxonomy" id="1798649"/>
    <lineage>
        <taxon>Bacteria</taxon>
        <taxon>Candidatus Liptoniibacteriota</taxon>
    </lineage>
</organism>
<proteinExistence type="inferred from homology"/>
<gene>
    <name evidence="5" type="ORF">A3B13_00310</name>
</gene>
<dbReference type="Gene3D" id="3.30.830.10">
    <property type="entry name" value="Metalloenzyme, LuxS/M16 peptidase-like"/>
    <property type="match status" value="2"/>
</dbReference>
<comment type="caution">
    <text evidence="5">The sequence shown here is derived from an EMBL/GenBank/DDBJ whole genome shotgun (WGS) entry which is preliminary data.</text>
</comment>
<dbReference type="InterPro" id="IPR050361">
    <property type="entry name" value="MPP/UQCRC_Complex"/>
</dbReference>
<dbReference type="PROSITE" id="PS00143">
    <property type="entry name" value="INSULINASE"/>
    <property type="match status" value="1"/>
</dbReference>
<evidence type="ECO:0008006" key="7">
    <source>
        <dbReference type="Google" id="ProtNLM"/>
    </source>
</evidence>
<dbReference type="Pfam" id="PF05193">
    <property type="entry name" value="Peptidase_M16_C"/>
    <property type="match status" value="1"/>
</dbReference>
<name>A0A1G2CDZ3_9BACT</name>
<dbReference type="GO" id="GO:0004222">
    <property type="term" value="F:metalloendopeptidase activity"/>
    <property type="evidence" value="ECO:0007669"/>
    <property type="project" value="InterPro"/>
</dbReference>
<dbReference type="InterPro" id="IPR001431">
    <property type="entry name" value="Pept_M16_Zn_BS"/>
</dbReference>
<dbReference type="InterPro" id="IPR011249">
    <property type="entry name" value="Metalloenz_LuxS/M16"/>
</dbReference>
<evidence type="ECO:0000259" key="4">
    <source>
        <dbReference type="Pfam" id="PF05193"/>
    </source>
</evidence>
<protein>
    <recommendedName>
        <fullName evidence="7">Peptidase M16</fullName>
    </recommendedName>
</protein>
<dbReference type="InterPro" id="IPR011765">
    <property type="entry name" value="Pept_M16_N"/>
</dbReference>
<dbReference type="Proteomes" id="UP000176287">
    <property type="component" value="Unassembled WGS sequence"/>
</dbReference>
<dbReference type="PANTHER" id="PTHR11851:SF49">
    <property type="entry name" value="MITOCHONDRIAL-PROCESSING PEPTIDASE SUBUNIT ALPHA"/>
    <property type="match status" value="1"/>
</dbReference>
<evidence type="ECO:0000313" key="6">
    <source>
        <dbReference type="Proteomes" id="UP000176287"/>
    </source>
</evidence>
<evidence type="ECO:0000259" key="3">
    <source>
        <dbReference type="Pfam" id="PF00675"/>
    </source>
</evidence>
<feature type="domain" description="Peptidase M16 C-terminal" evidence="4">
    <location>
        <begin position="168"/>
        <end position="341"/>
    </location>
</feature>
<evidence type="ECO:0000313" key="5">
    <source>
        <dbReference type="EMBL" id="OGY98880.1"/>
    </source>
</evidence>
<accession>A0A1G2CDZ3</accession>
<dbReference type="SUPFAM" id="SSF63411">
    <property type="entry name" value="LuxS/MPP-like metallohydrolase"/>
    <property type="match status" value="2"/>
</dbReference>
<dbReference type="EMBL" id="MHKZ01000050">
    <property type="protein sequence ID" value="OGY98880.1"/>
    <property type="molecule type" value="Genomic_DNA"/>
</dbReference>
<dbReference type="InterPro" id="IPR007863">
    <property type="entry name" value="Peptidase_M16_C"/>
</dbReference>
<dbReference type="AlphaFoldDB" id="A0A1G2CDZ3"/>
<dbReference type="GO" id="GO:0046872">
    <property type="term" value="F:metal ion binding"/>
    <property type="evidence" value="ECO:0007669"/>
    <property type="project" value="InterPro"/>
</dbReference>
<evidence type="ECO:0000256" key="1">
    <source>
        <dbReference type="ARBA" id="ARBA00007261"/>
    </source>
</evidence>
<feature type="domain" description="Peptidase M16 N-terminal" evidence="3">
    <location>
        <begin position="24"/>
        <end position="141"/>
    </location>
</feature>
<sequence length="423" mass="47726">MEKFKRKILKNGLRLILAPRKGLAATALVLVEAGSEYETKKINGVSHFLEHLMFKGTAKRPRPGAISEELDALGAEYNAFTSQEYTGYWAKAQKEKLPQILELVSDLYLNPVFNNEEIDKERGVVIEEINMYEDTPMRKIHDIFGELLYGDQPAGWDVAGKKEIIRRLTKEEITSYRNKHYIAGATVVAVAGDFSETKAMRLIENLFSGLERGRKIVKSKTKEKQSKPAVAVKFKESDQAHLVLGTRAFDIFDDRRHALQVLANVAGGGMSSRLFHRVREKLGAAYYIRASNDLLLDHGHFSVSAGVDHKKLEIVIRAVLEELKRLADEPVGADELKKAKDHLIGNFILGMETSDELAGFYGSQEILSEKLSRPSQVINKIRKVSSDDVRKVARTIFKNDKLNLALIGPYRKAETFKRILRFN</sequence>
<dbReference type="Pfam" id="PF00675">
    <property type="entry name" value="Peptidase_M16"/>
    <property type="match status" value="1"/>
</dbReference>
<dbReference type="PANTHER" id="PTHR11851">
    <property type="entry name" value="METALLOPROTEASE"/>
    <property type="match status" value="1"/>
</dbReference>
<dbReference type="STRING" id="1798649.A3B13_00310"/>
<reference evidence="5 6" key="1">
    <citation type="journal article" date="2016" name="Nat. Commun.">
        <title>Thousands of microbial genomes shed light on interconnected biogeochemical processes in an aquifer system.</title>
        <authorList>
            <person name="Anantharaman K."/>
            <person name="Brown C.T."/>
            <person name="Hug L.A."/>
            <person name="Sharon I."/>
            <person name="Castelle C.J."/>
            <person name="Probst A.J."/>
            <person name="Thomas B.C."/>
            <person name="Singh A."/>
            <person name="Wilkins M.J."/>
            <person name="Karaoz U."/>
            <person name="Brodie E.L."/>
            <person name="Williams K.H."/>
            <person name="Hubbard S.S."/>
            <person name="Banfield J.F."/>
        </authorList>
    </citation>
    <scope>NUCLEOTIDE SEQUENCE [LARGE SCALE GENOMIC DNA]</scope>
</reference>
<comment type="similarity">
    <text evidence="1 2">Belongs to the peptidase M16 family.</text>
</comment>